<comment type="caution">
    <text evidence="3">The sequence shown here is derived from an EMBL/GenBank/DDBJ whole genome shotgun (WGS) entry which is preliminary data.</text>
</comment>
<evidence type="ECO:0000313" key="3">
    <source>
        <dbReference type="EMBL" id="KAJ8568704.1"/>
    </source>
</evidence>
<dbReference type="PRINTS" id="PR00724">
    <property type="entry name" value="CRBOXYPTASEC"/>
</dbReference>
<dbReference type="OrthoDB" id="443318at2759"/>
<dbReference type="AlphaFoldDB" id="A0A9Q1MYN9"/>
<dbReference type="Pfam" id="PF00450">
    <property type="entry name" value="Peptidase_S10"/>
    <property type="match status" value="1"/>
</dbReference>
<dbReference type="GO" id="GO:0004185">
    <property type="term" value="F:serine-type carboxypeptidase activity"/>
    <property type="evidence" value="ECO:0007669"/>
    <property type="project" value="InterPro"/>
</dbReference>
<gene>
    <name evidence="3" type="ORF">K7X08_030926</name>
</gene>
<reference evidence="4" key="1">
    <citation type="journal article" date="2023" name="Proc. Natl. Acad. Sci. U.S.A.">
        <title>Genomic and structural basis for evolution of tropane alkaloid biosynthesis.</title>
        <authorList>
            <person name="Wanga Y.-J."/>
            <person name="Taina T."/>
            <person name="Yua J.-Y."/>
            <person name="Lia J."/>
            <person name="Xua B."/>
            <person name="Chenc J."/>
            <person name="D'Auriad J.C."/>
            <person name="Huanga J.-P."/>
            <person name="Huanga S.-X."/>
        </authorList>
    </citation>
    <scope>NUCLEOTIDE SEQUENCE [LARGE SCALE GENOMIC DNA]</scope>
    <source>
        <strain evidence="4">cv. KIB-2019</strain>
    </source>
</reference>
<sequence length="474" mass="53376">MFFLLVLHLVLVVPLQAAKTTGSKVEFLPGFEGPLPFHLETGYIGVGKSDEVQLFYYFIKSESDPENDPIILWLTGGPGCSSFSALAYEIGPLYFTQKEYNGSLPELASTPNSWTKGASMIFLEQPVHTGFSYATTAKAMMITDLEAVNHTYEFLLKWLSNHPEFTSKSLYVAGDSYAGIIVPRVMQKISDGIEAGNKPLINIKGYILGNPITSKSTEDNFQIPFCHGMGLISDELYESLKKNCKGEYNVDSSNVLCSQDLERYHELVDSVNDQHILMPSCGKDTESTRPSELFSRVRSKSGSFGGRRSLDEKFSSQDFGSKCYGSLESRHKLSNHWANDLAVQATLHVRKGTVRRWARCYQDGIKRFYSFTSMDSFSYHVNLSTKGYRSLIFSGDHDMGVPFQSTEAWIRALNYSIVDDWRPWLVDGQIAGYTRSYSNKMTYATVKGAGHVAAEYKREECFLMFKRWISNDPL</sequence>
<dbReference type="Proteomes" id="UP001152561">
    <property type="component" value="Unassembled WGS sequence"/>
</dbReference>
<evidence type="ECO:0000256" key="1">
    <source>
        <dbReference type="ARBA" id="ARBA00009431"/>
    </source>
</evidence>
<organism evidence="3 4">
    <name type="scientific">Anisodus acutangulus</name>
    <dbReference type="NCBI Taxonomy" id="402998"/>
    <lineage>
        <taxon>Eukaryota</taxon>
        <taxon>Viridiplantae</taxon>
        <taxon>Streptophyta</taxon>
        <taxon>Embryophyta</taxon>
        <taxon>Tracheophyta</taxon>
        <taxon>Spermatophyta</taxon>
        <taxon>Magnoliopsida</taxon>
        <taxon>eudicotyledons</taxon>
        <taxon>Gunneridae</taxon>
        <taxon>Pentapetalae</taxon>
        <taxon>asterids</taxon>
        <taxon>lamiids</taxon>
        <taxon>Solanales</taxon>
        <taxon>Solanaceae</taxon>
        <taxon>Solanoideae</taxon>
        <taxon>Hyoscyameae</taxon>
        <taxon>Anisodus</taxon>
    </lineage>
</organism>
<keyword evidence="2" id="KW-0732">Signal</keyword>
<feature type="chain" id="PRO_5040336247" evidence="2">
    <location>
        <begin position="18"/>
        <end position="474"/>
    </location>
</feature>
<dbReference type="InterPro" id="IPR001563">
    <property type="entry name" value="Peptidase_S10"/>
</dbReference>
<dbReference type="GO" id="GO:0019748">
    <property type="term" value="P:secondary metabolic process"/>
    <property type="evidence" value="ECO:0007669"/>
    <property type="project" value="TreeGrafter"/>
</dbReference>
<dbReference type="Gene3D" id="3.40.50.1820">
    <property type="entry name" value="alpha/beta hydrolase"/>
    <property type="match status" value="1"/>
</dbReference>
<dbReference type="GO" id="GO:0016747">
    <property type="term" value="F:acyltransferase activity, transferring groups other than amino-acyl groups"/>
    <property type="evidence" value="ECO:0007669"/>
    <property type="project" value="TreeGrafter"/>
</dbReference>
<dbReference type="Gene3D" id="3.40.50.12670">
    <property type="match status" value="1"/>
</dbReference>
<accession>A0A9Q1MYN9</accession>
<dbReference type="SUPFAM" id="SSF53474">
    <property type="entry name" value="alpha/beta-Hydrolases"/>
    <property type="match status" value="1"/>
</dbReference>
<protein>
    <submittedName>
        <fullName evidence="3">Uncharacterized protein</fullName>
    </submittedName>
</protein>
<dbReference type="PANTHER" id="PTHR11802">
    <property type="entry name" value="SERINE PROTEASE FAMILY S10 SERINE CARBOXYPEPTIDASE"/>
    <property type="match status" value="1"/>
</dbReference>
<dbReference type="FunFam" id="3.40.50.12670:FF:000002">
    <property type="entry name" value="Carboxypeptidase"/>
    <property type="match status" value="1"/>
</dbReference>
<keyword evidence="4" id="KW-1185">Reference proteome</keyword>
<evidence type="ECO:0000256" key="2">
    <source>
        <dbReference type="SAM" id="SignalP"/>
    </source>
</evidence>
<proteinExistence type="inferred from homology"/>
<dbReference type="GO" id="GO:0006508">
    <property type="term" value="P:proteolysis"/>
    <property type="evidence" value="ECO:0007669"/>
    <property type="project" value="InterPro"/>
</dbReference>
<dbReference type="PANTHER" id="PTHR11802:SF311">
    <property type="entry name" value="1-O-ACYLGLUCOSE:ANTHOCYANIN-O-ACYLTRANSFERASE"/>
    <property type="match status" value="1"/>
</dbReference>
<name>A0A9Q1MYN9_9SOLA</name>
<dbReference type="EMBL" id="JAJAGQ010000003">
    <property type="protein sequence ID" value="KAJ8568704.1"/>
    <property type="molecule type" value="Genomic_DNA"/>
</dbReference>
<evidence type="ECO:0000313" key="4">
    <source>
        <dbReference type="Proteomes" id="UP001152561"/>
    </source>
</evidence>
<dbReference type="InterPro" id="IPR029058">
    <property type="entry name" value="AB_hydrolase_fold"/>
</dbReference>
<comment type="similarity">
    <text evidence="1">Belongs to the peptidase S10 family.</text>
</comment>
<feature type="signal peptide" evidence="2">
    <location>
        <begin position="1"/>
        <end position="17"/>
    </location>
</feature>